<dbReference type="InterPro" id="IPR041373">
    <property type="entry name" value="RT_RNaseH"/>
</dbReference>
<protein>
    <recommendedName>
        <fullName evidence="1">RNA-directed DNA polymerase</fullName>
        <ecNumber evidence="1">2.7.7.49</ecNumber>
    </recommendedName>
</protein>
<dbReference type="FunFam" id="1.10.340.70:FF:000001">
    <property type="entry name" value="Retrovirus-related Pol polyprotein from transposon gypsy-like Protein"/>
    <property type="match status" value="1"/>
</dbReference>
<evidence type="ECO:0000259" key="9">
    <source>
        <dbReference type="PROSITE" id="PS50994"/>
    </source>
</evidence>
<keyword evidence="11" id="KW-1185">Reference proteome</keyword>
<sequence>MGPWGFLSFPQSRSRNTDKQIRTHIPYVTYELRFRELSLKVLYVFGNHETLSSLDWDEKLVAGSDCTPAQRLLLKDVLTSVSGVFSENPGCSLTHEHGLGAILCQDENVWNEKKQEFIPTPKAVAFASRVLREAEVRYSTPELQCLAVVWVIERFKPYIEYTTFILESDAQALKWLMSTPEPSGRFGSGLYESRVRRRLNWVADAFSRAPLPTEEIPADDYLEMKEPTRYWPDWNGNELSLKLIKSKNDPVDLSSKEEIKSTELSGEGEDDTDEGQKVTLYSALTDLLNEVPPTRVDIIAEQRKDPFCILITEYLMMDDEQKKKKNKKISKEFKEKAKGFLLDSHMTDVNIKANVPDTYCMIVKFRPTFQEELNDSVAGFKAYIPPTLIHRVIFACYGHPLSGHAGISKTLHRAQQLYYWPKMSKDIKRYVLGCLHCQQYKPPHKRPHVPHNMAYQWETICVDLCRPKPTAQGLKKWNLVIVDQCTKYVELFPLATASSTTIVKKINEVACHWGHPSKIISDNGSQFVSTIFCDFCE</sequence>
<dbReference type="eggNOG" id="KOG0017">
    <property type="taxonomic scope" value="Eukaryota"/>
</dbReference>
<dbReference type="HOGENOM" id="CLU_013374_1_0_1"/>
<dbReference type="GO" id="GO:0042575">
    <property type="term" value="C:DNA polymerase complex"/>
    <property type="evidence" value="ECO:0007669"/>
    <property type="project" value="UniProtKB-ARBA"/>
</dbReference>
<evidence type="ECO:0000256" key="1">
    <source>
        <dbReference type="ARBA" id="ARBA00012493"/>
    </source>
</evidence>
<dbReference type="Pfam" id="PF17921">
    <property type="entry name" value="Integrase_H2C2"/>
    <property type="match status" value="1"/>
</dbReference>
<dbReference type="GO" id="GO:0015074">
    <property type="term" value="P:DNA integration"/>
    <property type="evidence" value="ECO:0007669"/>
    <property type="project" value="InterPro"/>
</dbReference>
<reference evidence="11" key="1">
    <citation type="submission" date="2011-05" db="EMBL/GenBank/DDBJ databases">
        <authorList>
            <person name="Richards S.R."/>
            <person name="Qu J."/>
            <person name="Jiang H."/>
            <person name="Jhangiani S.N."/>
            <person name="Agravi P."/>
            <person name="Goodspeed R."/>
            <person name="Gross S."/>
            <person name="Mandapat C."/>
            <person name="Jackson L."/>
            <person name="Mathew T."/>
            <person name="Pu L."/>
            <person name="Thornton R."/>
            <person name="Saada N."/>
            <person name="Wilczek-Boney K.B."/>
            <person name="Lee S."/>
            <person name="Kovar C."/>
            <person name="Wu Y."/>
            <person name="Scherer S.E."/>
            <person name="Worley K.C."/>
            <person name="Muzny D.M."/>
            <person name="Gibbs R."/>
        </authorList>
    </citation>
    <scope>NUCLEOTIDE SEQUENCE</scope>
    <source>
        <strain evidence="11">Brora</strain>
    </source>
</reference>
<keyword evidence="6" id="KW-0378">Hydrolase</keyword>
<feature type="domain" description="Integrase catalytic" evidence="9">
    <location>
        <begin position="446"/>
        <end position="537"/>
    </location>
</feature>
<proteinExistence type="predicted"/>
<name>T1J180_STRMM</name>
<keyword evidence="7" id="KW-0695">RNA-directed DNA polymerase</keyword>
<dbReference type="OMA" id="TECHTCE"/>
<dbReference type="SUPFAM" id="SSF56672">
    <property type="entry name" value="DNA/RNA polymerases"/>
    <property type="match status" value="1"/>
</dbReference>
<organism evidence="10 11">
    <name type="scientific">Strigamia maritima</name>
    <name type="common">European centipede</name>
    <name type="synonym">Geophilus maritimus</name>
    <dbReference type="NCBI Taxonomy" id="126957"/>
    <lineage>
        <taxon>Eukaryota</taxon>
        <taxon>Metazoa</taxon>
        <taxon>Ecdysozoa</taxon>
        <taxon>Arthropoda</taxon>
        <taxon>Myriapoda</taxon>
        <taxon>Chilopoda</taxon>
        <taxon>Pleurostigmophora</taxon>
        <taxon>Geophilomorpha</taxon>
        <taxon>Linotaeniidae</taxon>
        <taxon>Strigamia</taxon>
    </lineage>
</organism>
<evidence type="ECO:0000256" key="5">
    <source>
        <dbReference type="ARBA" id="ARBA00022759"/>
    </source>
</evidence>
<dbReference type="GO" id="GO:0004519">
    <property type="term" value="F:endonuclease activity"/>
    <property type="evidence" value="ECO:0007669"/>
    <property type="project" value="UniProtKB-KW"/>
</dbReference>
<dbReference type="GO" id="GO:0016787">
    <property type="term" value="F:hydrolase activity"/>
    <property type="evidence" value="ECO:0007669"/>
    <property type="project" value="UniProtKB-KW"/>
</dbReference>
<dbReference type="PANTHER" id="PTHR37984:SF5">
    <property type="entry name" value="PROTEIN NYNRIN-LIKE"/>
    <property type="match status" value="1"/>
</dbReference>
<dbReference type="EC" id="2.7.7.49" evidence="1"/>
<dbReference type="Proteomes" id="UP000014500">
    <property type="component" value="Unassembled WGS sequence"/>
</dbReference>
<dbReference type="GO" id="GO:0003964">
    <property type="term" value="F:RNA-directed DNA polymerase activity"/>
    <property type="evidence" value="ECO:0007669"/>
    <property type="project" value="UniProtKB-KW"/>
</dbReference>
<reference evidence="10" key="2">
    <citation type="submission" date="2015-02" db="UniProtKB">
        <authorList>
            <consortium name="EnsemblMetazoa"/>
        </authorList>
    </citation>
    <scope>IDENTIFICATION</scope>
</reference>
<dbReference type="PROSITE" id="PS50994">
    <property type="entry name" value="INTEGRASE"/>
    <property type="match status" value="1"/>
</dbReference>
<dbReference type="PANTHER" id="PTHR37984">
    <property type="entry name" value="PROTEIN CBG26694"/>
    <property type="match status" value="1"/>
</dbReference>
<dbReference type="EMBL" id="AFFK01020809">
    <property type="status" value="NOT_ANNOTATED_CDS"/>
    <property type="molecule type" value="Genomic_DNA"/>
</dbReference>
<dbReference type="Pfam" id="PF17917">
    <property type="entry name" value="RT_RNaseH"/>
    <property type="match status" value="1"/>
</dbReference>
<feature type="region of interest" description="Disordered" evidence="8">
    <location>
        <begin position="254"/>
        <end position="275"/>
    </location>
</feature>
<evidence type="ECO:0000313" key="10">
    <source>
        <dbReference type="EnsemblMetazoa" id="SMAR007297-PA"/>
    </source>
</evidence>
<keyword evidence="3" id="KW-0548">Nucleotidyltransferase</keyword>
<evidence type="ECO:0000256" key="7">
    <source>
        <dbReference type="ARBA" id="ARBA00022918"/>
    </source>
</evidence>
<keyword evidence="2" id="KW-0808">Transferase</keyword>
<dbReference type="STRING" id="126957.T1J180"/>
<evidence type="ECO:0000313" key="11">
    <source>
        <dbReference type="Proteomes" id="UP000014500"/>
    </source>
</evidence>
<evidence type="ECO:0000256" key="6">
    <source>
        <dbReference type="ARBA" id="ARBA00022801"/>
    </source>
</evidence>
<dbReference type="AlphaFoldDB" id="T1J180"/>
<dbReference type="EnsemblMetazoa" id="SMAR007297-RA">
    <property type="protein sequence ID" value="SMAR007297-PA"/>
    <property type="gene ID" value="SMAR007297"/>
</dbReference>
<keyword evidence="5" id="KW-0255">Endonuclease</keyword>
<dbReference type="Pfam" id="PF00665">
    <property type="entry name" value="rve"/>
    <property type="match status" value="1"/>
</dbReference>
<dbReference type="InterPro" id="IPR001584">
    <property type="entry name" value="Integrase_cat-core"/>
</dbReference>
<dbReference type="SUPFAM" id="SSF53098">
    <property type="entry name" value="Ribonuclease H-like"/>
    <property type="match status" value="1"/>
</dbReference>
<dbReference type="GO" id="GO:0003676">
    <property type="term" value="F:nucleic acid binding"/>
    <property type="evidence" value="ECO:0007669"/>
    <property type="project" value="InterPro"/>
</dbReference>
<dbReference type="InterPro" id="IPR043502">
    <property type="entry name" value="DNA/RNA_pol_sf"/>
</dbReference>
<dbReference type="InterPro" id="IPR036397">
    <property type="entry name" value="RNaseH_sf"/>
</dbReference>
<evidence type="ECO:0000256" key="3">
    <source>
        <dbReference type="ARBA" id="ARBA00022695"/>
    </source>
</evidence>
<evidence type="ECO:0000256" key="4">
    <source>
        <dbReference type="ARBA" id="ARBA00022722"/>
    </source>
</evidence>
<evidence type="ECO:0000256" key="8">
    <source>
        <dbReference type="SAM" id="MobiDB-lite"/>
    </source>
</evidence>
<evidence type="ECO:0000256" key="2">
    <source>
        <dbReference type="ARBA" id="ARBA00022679"/>
    </source>
</evidence>
<dbReference type="PhylomeDB" id="T1J180"/>
<dbReference type="InterPro" id="IPR041588">
    <property type="entry name" value="Integrase_H2C2"/>
</dbReference>
<dbReference type="Gene3D" id="1.10.340.70">
    <property type="match status" value="1"/>
</dbReference>
<accession>T1J180</accession>
<keyword evidence="4" id="KW-0540">Nuclease</keyword>
<dbReference type="InterPro" id="IPR050951">
    <property type="entry name" value="Retrovirus_Pol_polyprotein"/>
</dbReference>
<dbReference type="InterPro" id="IPR012337">
    <property type="entry name" value="RNaseH-like_sf"/>
</dbReference>
<dbReference type="Gene3D" id="3.30.420.10">
    <property type="entry name" value="Ribonuclease H-like superfamily/Ribonuclease H"/>
    <property type="match status" value="1"/>
</dbReference>